<evidence type="ECO:0000259" key="2">
    <source>
        <dbReference type="PROSITE" id="PS50846"/>
    </source>
</evidence>
<evidence type="ECO:0000256" key="1">
    <source>
        <dbReference type="ARBA" id="ARBA00022723"/>
    </source>
</evidence>
<dbReference type="InterPro" id="IPR000428">
    <property type="entry name" value="Cu-bd"/>
</dbReference>
<gene>
    <name evidence="3" type="ORF">SAMN05444274_104300</name>
</gene>
<dbReference type="RefSeq" id="WP_083570693.1">
    <property type="nucleotide sequence ID" value="NZ_FQUM01000004.1"/>
</dbReference>
<accession>A0A1M5AF96</accession>
<dbReference type="STRING" id="1484053.SAMN05444274_104300"/>
<dbReference type="GO" id="GO:0005507">
    <property type="term" value="F:copper ion binding"/>
    <property type="evidence" value="ECO:0007669"/>
    <property type="project" value="InterPro"/>
</dbReference>
<dbReference type="Pfam" id="PF00403">
    <property type="entry name" value="HMA"/>
    <property type="match status" value="1"/>
</dbReference>
<keyword evidence="4" id="KW-1185">Reference proteome</keyword>
<dbReference type="InterPro" id="IPR006122">
    <property type="entry name" value="HMA_Cu_ion-bd"/>
</dbReference>
<dbReference type="SUPFAM" id="SSF55008">
    <property type="entry name" value="HMA, heavy metal-associated domain"/>
    <property type="match status" value="1"/>
</dbReference>
<dbReference type="CDD" id="cd00371">
    <property type="entry name" value="HMA"/>
    <property type="match status" value="1"/>
</dbReference>
<dbReference type="InterPro" id="IPR006121">
    <property type="entry name" value="HMA_dom"/>
</dbReference>
<dbReference type="GO" id="GO:0006825">
    <property type="term" value="P:copper ion transport"/>
    <property type="evidence" value="ECO:0007669"/>
    <property type="project" value="InterPro"/>
</dbReference>
<dbReference type="NCBIfam" id="TIGR00003">
    <property type="entry name" value="copper ion binding protein"/>
    <property type="match status" value="1"/>
</dbReference>
<sequence length="102" mass="11000">MRTLISILMILFVVSCGQGTKKKAEQGDSPQIILAEVKMHVGGMHCEMCVASIEKGVGSVEGVDSVKVALNDSSLVVLFNTDETSLDEIKQAVEKRGYTVKE</sequence>
<name>A0A1M5AF96_9BACT</name>
<dbReference type="AlphaFoldDB" id="A0A1M5AF96"/>
<dbReference type="Gene3D" id="3.30.70.100">
    <property type="match status" value="1"/>
</dbReference>
<dbReference type="PROSITE" id="PS51257">
    <property type="entry name" value="PROKAR_LIPOPROTEIN"/>
    <property type="match status" value="1"/>
</dbReference>
<organism evidence="3 4">
    <name type="scientific">Mariniphaga anaerophila</name>
    <dbReference type="NCBI Taxonomy" id="1484053"/>
    <lineage>
        <taxon>Bacteria</taxon>
        <taxon>Pseudomonadati</taxon>
        <taxon>Bacteroidota</taxon>
        <taxon>Bacteroidia</taxon>
        <taxon>Marinilabiliales</taxon>
        <taxon>Prolixibacteraceae</taxon>
        <taxon>Mariniphaga</taxon>
    </lineage>
</organism>
<reference evidence="3 4" key="1">
    <citation type="submission" date="2016-11" db="EMBL/GenBank/DDBJ databases">
        <authorList>
            <person name="Jaros S."/>
            <person name="Januszkiewicz K."/>
            <person name="Wedrychowicz H."/>
        </authorList>
    </citation>
    <scope>NUCLEOTIDE SEQUENCE [LARGE SCALE GENOMIC DNA]</scope>
    <source>
        <strain evidence="3 4">DSM 26910</strain>
    </source>
</reference>
<keyword evidence="1" id="KW-0479">Metal-binding</keyword>
<dbReference type="PRINTS" id="PR00944">
    <property type="entry name" value="CUEXPORT"/>
</dbReference>
<dbReference type="Proteomes" id="UP000184164">
    <property type="component" value="Unassembled WGS sequence"/>
</dbReference>
<dbReference type="PROSITE" id="PS50846">
    <property type="entry name" value="HMA_2"/>
    <property type="match status" value="1"/>
</dbReference>
<evidence type="ECO:0000313" key="4">
    <source>
        <dbReference type="Proteomes" id="UP000184164"/>
    </source>
</evidence>
<dbReference type="InterPro" id="IPR036163">
    <property type="entry name" value="HMA_dom_sf"/>
</dbReference>
<dbReference type="EMBL" id="FQUM01000004">
    <property type="protein sequence ID" value="SHF28804.1"/>
    <property type="molecule type" value="Genomic_DNA"/>
</dbReference>
<dbReference type="FunFam" id="3.30.70.100:FF:000001">
    <property type="entry name" value="ATPase copper transporting beta"/>
    <property type="match status" value="1"/>
</dbReference>
<proteinExistence type="predicted"/>
<dbReference type="OrthoDB" id="9813965at2"/>
<evidence type="ECO:0000313" key="3">
    <source>
        <dbReference type="EMBL" id="SHF28804.1"/>
    </source>
</evidence>
<feature type="domain" description="HMA" evidence="2">
    <location>
        <begin position="35"/>
        <end position="101"/>
    </location>
</feature>
<protein>
    <submittedName>
        <fullName evidence="3">Copper ion binding protein</fullName>
    </submittedName>
</protein>